<evidence type="ECO:0000313" key="2">
    <source>
        <dbReference type="Proteomes" id="UP001149860"/>
    </source>
</evidence>
<gene>
    <name evidence="1" type="ORF">O0236_007530</name>
</gene>
<accession>A0ACD5DD18</accession>
<name>A0ACD5DD18_9LACO</name>
<keyword evidence="2" id="KW-1185">Reference proteome</keyword>
<protein>
    <submittedName>
        <fullName evidence="1">Uncharacterized protein</fullName>
    </submittedName>
</protein>
<evidence type="ECO:0000313" key="1">
    <source>
        <dbReference type="EMBL" id="XFD39281.1"/>
    </source>
</evidence>
<proteinExistence type="predicted"/>
<dbReference type="EMBL" id="CP168151">
    <property type="protein sequence ID" value="XFD39281.1"/>
    <property type="molecule type" value="Genomic_DNA"/>
</dbReference>
<reference evidence="1" key="1">
    <citation type="submission" date="2024-08" db="EMBL/GenBank/DDBJ databases">
        <title>Lentilactobacillus sp. nov., isolated from tree bark.</title>
        <authorList>
            <person name="Phuengjayaem S."/>
            <person name="Tanasupawat S."/>
        </authorList>
    </citation>
    <scope>NUCLEOTIDE SEQUENCE</scope>
    <source>
        <strain evidence="1">SPB1-3</strain>
    </source>
</reference>
<dbReference type="Proteomes" id="UP001149860">
    <property type="component" value="Chromosome"/>
</dbReference>
<organism evidence="1 2">
    <name type="scientific">Lentilactobacillus terminaliae</name>
    <dbReference type="NCBI Taxonomy" id="3003483"/>
    <lineage>
        <taxon>Bacteria</taxon>
        <taxon>Bacillati</taxon>
        <taxon>Bacillota</taxon>
        <taxon>Bacilli</taxon>
        <taxon>Lactobacillales</taxon>
        <taxon>Lactobacillaceae</taxon>
        <taxon>Lentilactobacillus</taxon>
    </lineage>
</organism>
<sequence>MKKRTISIATALLIGTNILSGCSTKQSKTNKPTAQINTTQNRYEPTGFNTKIKGTATKGSVLKYSVNDGATKKITQKNKQHFSLSIPNDSVTQNVRFSVSKSGYKSNTKEVVIAKSPRIASYNTFQQRYNSVIKKVGGNQKIPTTYNAGNKVLLNGKVRMVANINSAGDLIGLSLSRNGDSKASFNQTSSAAVASTYALNISSKNTENAIINTLKNKDKVEPATFSQKGVKVQAIYLDPVLSISFVSTSDKLL</sequence>